<dbReference type="InterPro" id="IPR000073">
    <property type="entry name" value="AB_hydrolase_1"/>
</dbReference>
<name>A0ABT1X6W6_9PROT</name>
<evidence type="ECO:0000313" key="2">
    <source>
        <dbReference type="EMBL" id="MCR0982729.1"/>
    </source>
</evidence>
<reference evidence="2 3" key="1">
    <citation type="submission" date="2022-06" db="EMBL/GenBank/DDBJ databases">
        <title>Roseomonas CN29.</title>
        <authorList>
            <person name="Cheng Y."/>
            <person name="He X."/>
        </authorList>
    </citation>
    <scope>NUCLEOTIDE SEQUENCE [LARGE SCALE GENOMIC DNA]</scope>
    <source>
        <strain evidence="2 3">CN29</strain>
    </source>
</reference>
<proteinExistence type="predicted"/>
<dbReference type="RefSeq" id="WP_257716394.1">
    <property type="nucleotide sequence ID" value="NZ_JANJOU010000008.1"/>
</dbReference>
<dbReference type="EMBL" id="JANJOU010000008">
    <property type="protein sequence ID" value="MCR0982729.1"/>
    <property type="molecule type" value="Genomic_DNA"/>
</dbReference>
<dbReference type="GO" id="GO:0016787">
    <property type="term" value="F:hydrolase activity"/>
    <property type="evidence" value="ECO:0007669"/>
    <property type="project" value="UniProtKB-KW"/>
</dbReference>
<keyword evidence="2" id="KW-0378">Hydrolase</keyword>
<evidence type="ECO:0000259" key="1">
    <source>
        <dbReference type="Pfam" id="PF12697"/>
    </source>
</evidence>
<gene>
    <name evidence="2" type="ORF">NRP21_11780</name>
</gene>
<keyword evidence="3" id="KW-1185">Reference proteome</keyword>
<comment type="caution">
    <text evidence="2">The sequence shown here is derived from an EMBL/GenBank/DDBJ whole genome shotgun (WGS) entry which is preliminary data.</text>
</comment>
<dbReference type="InterPro" id="IPR029058">
    <property type="entry name" value="AB_hydrolase_fold"/>
</dbReference>
<feature type="domain" description="AB hydrolase-1" evidence="1">
    <location>
        <begin position="43"/>
        <end position="270"/>
    </location>
</feature>
<dbReference type="Pfam" id="PF12697">
    <property type="entry name" value="Abhydrolase_6"/>
    <property type="match status" value="1"/>
</dbReference>
<dbReference type="InterPro" id="IPR050266">
    <property type="entry name" value="AB_hydrolase_sf"/>
</dbReference>
<dbReference type="Gene3D" id="3.40.50.1820">
    <property type="entry name" value="alpha/beta hydrolase"/>
    <property type="match status" value="1"/>
</dbReference>
<organism evidence="2 3">
    <name type="scientific">Roseomonas populi</name>
    <dbReference type="NCBI Taxonomy" id="3121582"/>
    <lineage>
        <taxon>Bacteria</taxon>
        <taxon>Pseudomonadati</taxon>
        <taxon>Pseudomonadota</taxon>
        <taxon>Alphaproteobacteria</taxon>
        <taxon>Acetobacterales</taxon>
        <taxon>Roseomonadaceae</taxon>
        <taxon>Roseomonas</taxon>
    </lineage>
</organism>
<accession>A0ABT1X6W6</accession>
<evidence type="ECO:0000313" key="3">
    <source>
        <dbReference type="Proteomes" id="UP001524642"/>
    </source>
</evidence>
<dbReference type="PANTHER" id="PTHR43798:SF33">
    <property type="entry name" value="HYDROLASE, PUTATIVE (AFU_ORTHOLOGUE AFUA_2G14860)-RELATED"/>
    <property type="match status" value="1"/>
</dbReference>
<sequence>MDGPAPAGDPPEVAALLGAAERAETPCGGGRLVWHIWGEGEPLLLLHGGAGSWRHWLRTIPRWSGRRLLLVPDLPGLGESDLPPAPGSIETIAGVVVAGLDALLPPGRACDIVGFSFGATVAAHAALQLGPRARSVTLVGAGGLVPMRRPIVLEKVRGKTGAALTEAHRTNLSRIMIADPARIDDLALAVQAWNSQRARLDTRGFYAEGALLRALGQLRVRVDAIWGAEDQPALCGLEERQAALYALHPRARIRVVPKAGHWIAYEEPEGLDTALREFLEAP</sequence>
<protein>
    <submittedName>
        <fullName evidence="2">Alpha/beta fold hydrolase</fullName>
    </submittedName>
</protein>
<dbReference type="SUPFAM" id="SSF53474">
    <property type="entry name" value="alpha/beta-Hydrolases"/>
    <property type="match status" value="1"/>
</dbReference>
<dbReference type="Proteomes" id="UP001524642">
    <property type="component" value="Unassembled WGS sequence"/>
</dbReference>
<dbReference type="PANTHER" id="PTHR43798">
    <property type="entry name" value="MONOACYLGLYCEROL LIPASE"/>
    <property type="match status" value="1"/>
</dbReference>